<evidence type="ECO:0000256" key="6">
    <source>
        <dbReference type="ARBA" id="ARBA00023136"/>
    </source>
</evidence>
<dbReference type="InterPro" id="IPR050809">
    <property type="entry name" value="UgpAE/MalFG_permease"/>
</dbReference>
<organism evidence="8 9">
    <name type="scientific">Nonomuraea indica</name>
    <dbReference type="NCBI Taxonomy" id="1581193"/>
    <lineage>
        <taxon>Bacteria</taxon>
        <taxon>Bacillati</taxon>
        <taxon>Actinomycetota</taxon>
        <taxon>Actinomycetes</taxon>
        <taxon>Streptosporangiales</taxon>
        <taxon>Streptosporangiaceae</taxon>
        <taxon>Nonomuraea</taxon>
    </lineage>
</organism>
<feature type="transmembrane region" description="Helical" evidence="7">
    <location>
        <begin position="338"/>
        <end position="362"/>
    </location>
</feature>
<keyword evidence="9" id="KW-1185">Reference proteome</keyword>
<feature type="transmembrane region" description="Helical" evidence="7">
    <location>
        <begin position="243"/>
        <end position="269"/>
    </location>
</feature>
<evidence type="ECO:0000256" key="1">
    <source>
        <dbReference type="ARBA" id="ARBA00004651"/>
    </source>
</evidence>
<evidence type="ECO:0000313" key="9">
    <source>
        <dbReference type="Proteomes" id="UP001612928"/>
    </source>
</evidence>
<comment type="caution">
    <text evidence="8">The sequence shown here is derived from an EMBL/GenBank/DDBJ whole genome shotgun (WGS) entry which is preliminary data.</text>
</comment>
<keyword evidence="4 7" id="KW-0812">Transmembrane</keyword>
<feature type="transmembrane region" description="Helical" evidence="7">
    <location>
        <begin position="416"/>
        <end position="437"/>
    </location>
</feature>
<reference evidence="8 9" key="1">
    <citation type="submission" date="2024-10" db="EMBL/GenBank/DDBJ databases">
        <title>The Natural Products Discovery Center: Release of the First 8490 Sequenced Strains for Exploring Actinobacteria Biosynthetic Diversity.</title>
        <authorList>
            <person name="Kalkreuter E."/>
            <person name="Kautsar S.A."/>
            <person name="Yang D."/>
            <person name="Bader C.D."/>
            <person name="Teijaro C.N."/>
            <person name="Fluegel L."/>
            <person name="Davis C.M."/>
            <person name="Simpson J.R."/>
            <person name="Lauterbach L."/>
            <person name="Steele A.D."/>
            <person name="Gui C."/>
            <person name="Meng S."/>
            <person name="Li G."/>
            <person name="Viehrig K."/>
            <person name="Ye F."/>
            <person name="Su P."/>
            <person name="Kiefer A.F."/>
            <person name="Nichols A."/>
            <person name="Cepeda A.J."/>
            <person name="Yan W."/>
            <person name="Fan B."/>
            <person name="Jiang Y."/>
            <person name="Adhikari A."/>
            <person name="Zheng C.-J."/>
            <person name="Schuster L."/>
            <person name="Cowan T.M."/>
            <person name="Smanski M.J."/>
            <person name="Chevrette M.G."/>
            <person name="De Carvalho L.P.S."/>
            <person name="Shen B."/>
        </authorList>
    </citation>
    <scope>NUCLEOTIDE SEQUENCE [LARGE SCALE GENOMIC DNA]</scope>
    <source>
        <strain evidence="8 9">NPDC049503</strain>
    </source>
</reference>
<keyword evidence="5 7" id="KW-1133">Transmembrane helix</keyword>
<dbReference type="EMBL" id="JBITMB010000002">
    <property type="protein sequence ID" value="MFI7439565.1"/>
    <property type="molecule type" value="Genomic_DNA"/>
</dbReference>
<dbReference type="Proteomes" id="UP001612928">
    <property type="component" value="Unassembled WGS sequence"/>
</dbReference>
<dbReference type="PANTHER" id="PTHR43227">
    <property type="entry name" value="BLL4140 PROTEIN"/>
    <property type="match status" value="1"/>
</dbReference>
<evidence type="ECO:0000256" key="4">
    <source>
        <dbReference type="ARBA" id="ARBA00022692"/>
    </source>
</evidence>
<feature type="transmembrane region" description="Helical" evidence="7">
    <location>
        <begin position="449"/>
        <end position="469"/>
    </location>
</feature>
<keyword evidence="3" id="KW-1003">Cell membrane</keyword>
<accession>A0ABW7ZYD5</accession>
<evidence type="ECO:0008006" key="10">
    <source>
        <dbReference type="Google" id="ProtNLM"/>
    </source>
</evidence>
<dbReference type="Gene3D" id="1.10.3720.10">
    <property type="entry name" value="MetI-like"/>
    <property type="match status" value="1"/>
</dbReference>
<evidence type="ECO:0000256" key="5">
    <source>
        <dbReference type="ARBA" id="ARBA00022989"/>
    </source>
</evidence>
<dbReference type="RefSeq" id="WP_397019208.1">
    <property type="nucleotide sequence ID" value="NZ_JBITMB010000002.1"/>
</dbReference>
<evidence type="ECO:0000256" key="3">
    <source>
        <dbReference type="ARBA" id="ARBA00022475"/>
    </source>
</evidence>
<dbReference type="SUPFAM" id="SSF161098">
    <property type="entry name" value="MetI-like"/>
    <property type="match status" value="1"/>
</dbReference>
<feature type="transmembrane region" description="Helical" evidence="7">
    <location>
        <begin position="110"/>
        <end position="130"/>
    </location>
</feature>
<feature type="transmembrane region" description="Helical" evidence="7">
    <location>
        <begin position="541"/>
        <end position="563"/>
    </location>
</feature>
<feature type="transmembrane region" description="Helical" evidence="7">
    <location>
        <begin position="69"/>
        <end position="98"/>
    </location>
</feature>
<keyword evidence="2" id="KW-0813">Transport</keyword>
<name>A0ABW7ZYD5_9ACTN</name>
<comment type="subcellular location">
    <subcellularLocation>
        <location evidence="1">Cell membrane</location>
        <topology evidence="1">Multi-pass membrane protein</topology>
    </subcellularLocation>
</comment>
<feature type="transmembrane region" description="Helical" evidence="7">
    <location>
        <begin position="156"/>
        <end position="178"/>
    </location>
</feature>
<feature type="transmembrane region" description="Helical" evidence="7">
    <location>
        <begin position="481"/>
        <end position="503"/>
    </location>
</feature>
<feature type="transmembrane region" description="Helical" evidence="7">
    <location>
        <begin position="12"/>
        <end position="32"/>
    </location>
</feature>
<keyword evidence="6 7" id="KW-0472">Membrane</keyword>
<dbReference type="InterPro" id="IPR035906">
    <property type="entry name" value="MetI-like_sf"/>
</dbReference>
<proteinExistence type="predicted"/>
<protein>
    <recommendedName>
        <fullName evidence="10">ABC-type sugar transport system, permease component</fullName>
    </recommendedName>
</protein>
<dbReference type="PANTHER" id="PTHR43227:SF8">
    <property type="entry name" value="DIACETYLCHITOBIOSE UPTAKE SYSTEM PERMEASE PROTEIN DASB"/>
    <property type="match status" value="1"/>
</dbReference>
<feature type="transmembrane region" description="Helical" evidence="7">
    <location>
        <begin position="382"/>
        <end position="404"/>
    </location>
</feature>
<gene>
    <name evidence="8" type="ORF">ACIBP5_06325</name>
</gene>
<sequence>MISPIPPRPPSPALGWLLLMPAAAGTLISLVLPSVQTVLLSFESGGALTPSTPAGLANYDRVLGADGPYWAALGFSLSLVLLPLLVALVAGPLLALALDRAGGLVRRAGAVVLWLSLIVFSPTAVAASWLRGLRADEPGLTSLARSLGDPATAPGALRLIVAAATFGVVCALAVTAFLPALRGGAPGRAVLAVAGVVALAIPAAGLQAFTIGVALTRGGPRGATRTLAGLQYDYGFVAAQPGMGAAVATVTGVVLGLLGVAAAIVVVASRMRLSITPRRADLPPAADDATAPGGPREISGLAKTGGIAKTGSVATAGSVARTGSVATTGGAAKAGSPVAVAVGVAALVVAVAVTLVLTWPWLSAFTEPATSTGAGLRTHVNTWVPALIGAVISVGTAYLAALGIGGLRPLGRRSEWLLLPFAPWLFVGVGPLSVAGWSNFRGMRLLDTFLVLVQPFLVSVPALFVLTLLCKGLAERTDRDLLSGVVLPSLPMAGVLTGAVTLVNAQDVLWPLLVTHDRELATAPVVQMLQLTQFGRAAADVALTTPLPVVVIALLAVVAAQILHLDRLTLTVGGESRSPVPETSA</sequence>
<evidence type="ECO:0000256" key="2">
    <source>
        <dbReference type="ARBA" id="ARBA00022448"/>
    </source>
</evidence>
<feature type="transmembrane region" description="Helical" evidence="7">
    <location>
        <begin position="190"/>
        <end position="215"/>
    </location>
</feature>
<evidence type="ECO:0000256" key="7">
    <source>
        <dbReference type="SAM" id="Phobius"/>
    </source>
</evidence>
<evidence type="ECO:0000313" key="8">
    <source>
        <dbReference type="EMBL" id="MFI7439565.1"/>
    </source>
</evidence>